<name>A0AAN9DAJ5_9TELE</name>
<dbReference type="Gene3D" id="3.90.110.10">
    <property type="entry name" value="Lactate dehydrogenase/glycoside hydrolase, family 4, C-terminal"/>
    <property type="match status" value="1"/>
</dbReference>
<sequence>MAKFVLAGKAGCPYYAKAELLADVLQRNLPDFHIHKICVQPGDWEAWLEDTCASNGWTHSSCPLVWRELMDRGGKGMLLGGFNDFLEHAQGYYGITSDMNSDLMLKIAAENQQTKELCMKEEVHRLKSLRPLHIWISSALNPICYSLIPQLFTPGLFPGLPLFSLHLMDTSGSEEMMQGLKMETEDLTLPQLHEVTVHSDQTQAFQEAHFIIFLDDLQPICESNNEPDDKDHMVSRVAECFCCYGRLIEANARKDVRVIVAGDSFINLKCSLLIENAPSVDPHNFVAMTTQLEHEARTQLAQKFSVKTADITDVVVWGNISGSFHVDLQRAEVLRYNGAIRGPDGFSQRVMEMIYDWKWLETDFMSLVHKHRAKISSKTNKATAISSTNGIMTILRAWNNDASPEEVFSMGVLSTGQFGIPAGLVFSMPVSFRNGCWTVRSDVTVTEELRVKLHACADELKMEKDVAARILKKDE</sequence>
<dbReference type="Proteomes" id="UP001364617">
    <property type="component" value="Unassembled WGS sequence"/>
</dbReference>
<evidence type="ECO:0000313" key="4">
    <source>
        <dbReference type="EMBL" id="KAK7166748.1"/>
    </source>
</evidence>
<feature type="domain" description="Lactate/malate dehydrogenase C-terminal" evidence="3">
    <location>
        <begin position="296"/>
        <end position="466"/>
    </location>
</feature>
<evidence type="ECO:0000313" key="5">
    <source>
        <dbReference type="Proteomes" id="UP001364617"/>
    </source>
</evidence>
<dbReference type="AlphaFoldDB" id="A0AAN9DAJ5"/>
<dbReference type="Gene3D" id="3.40.50.720">
    <property type="entry name" value="NAD(P)-binding Rossmann-like Domain"/>
    <property type="match status" value="1"/>
</dbReference>
<dbReference type="PANTHER" id="PTHR23382">
    <property type="entry name" value="MALATE DEHYDROGENASE"/>
    <property type="match status" value="1"/>
</dbReference>
<evidence type="ECO:0000259" key="3">
    <source>
        <dbReference type="Pfam" id="PF02866"/>
    </source>
</evidence>
<dbReference type="Pfam" id="PF02866">
    <property type="entry name" value="Ldh_1_C"/>
    <property type="match status" value="1"/>
</dbReference>
<keyword evidence="5" id="KW-1185">Reference proteome</keyword>
<dbReference type="InterPro" id="IPR022383">
    <property type="entry name" value="Lactate/malate_DH_C"/>
</dbReference>
<dbReference type="GO" id="GO:0016616">
    <property type="term" value="F:oxidoreductase activity, acting on the CH-OH group of donors, NAD or NADP as acceptor"/>
    <property type="evidence" value="ECO:0007669"/>
    <property type="project" value="InterPro"/>
</dbReference>
<gene>
    <name evidence="4" type="ORF">R3I93_006498</name>
</gene>
<dbReference type="InterPro" id="IPR010945">
    <property type="entry name" value="Malate_DH_type2"/>
</dbReference>
<comment type="similarity">
    <text evidence="1">Belongs to the LDH/MDH superfamily. MDH type 2 family.</text>
</comment>
<accession>A0AAN9DAJ5</accession>
<reference evidence="4 5" key="1">
    <citation type="submission" date="2024-02" db="EMBL/GenBank/DDBJ databases">
        <title>Chromosome-level genome assembly of the Eurasian Minnow (Phoxinus phoxinus).</title>
        <authorList>
            <person name="Oriowo T.O."/>
            <person name="Martin S."/>
            <person name="Stange M."/>
            <person name="Chrysostomakis Y."/>
            <person name="Brown T."/>
            <person name="Winkler S."/>
            <person name="Kukowka S."/>
            <person name="Myers E.W."/>
            <person name="Bohne A."/>
        </authorList>
    </citation>
    <scope>NUCLEOTIDE SEQUENCE [LARGE SCALE GENOMIC DNA]</scope>
    <source>
        <strain evidence="4">ZFMK-TIS-60720</strain>
        <tissue evidence="4">Whole Organism</tissue>
    </source>
</reference>
<evidence type="ECO:0000256" key="2">
    <source>
        <dbReference type="ARBA" id="ARBA00023002"/>
    </source>
</evidence>
<dbReference type="InterPro" id="IPR015955">
    <property type="entry name" value="Lactate_DH/Glyco_Ohase_4_C"/>
</dbReference>
<dbReference type="GO" id="GO:0016615">
    <property type="term" value="F:malate dehydrogenase activity"/>
    <property type="evidence" value="ECO:0007669"/>
    <property type="project" value="InterPro"/>
</dbReference>
<organism evidence="4 5">
    <name type="scientific">Phoxinus phoxinus</name>
    <name type="common">Eurasian minnow</name>
    <dbReference type="NCBI Taxonomy" id="58324"/>
    <lineage>
        <taxon>Eukaryota</taxon>
        <taxon>Metazoa</taxon>
        <taxon>Chordata</taxon>
        <taxon>Craniata</taxon>
        <taxon>Vertebrata</taxon>
        <taxon>Euteleostomi</taxon>
        <taxon>Actinopterygii</taxon>
        <taxon>Neopterygii</taxon>
        <taxon>Teleostei</taxon>
        <taxon>Ostariophysi</taxon>
        <taxon>Cypriniformes</taxon>
        <taxon>Leuciscidae</taxon>
        <taxon>Phoxininae</taxon>
        <taxon>Phoxinus</taxon>
    </lineage>
</organism>
<dbReference type="InterPro" id="IPR036291">
    <property type="entry name" value="NAD(P)-bd_dom_sf"/>
</dbReference>
<dbReference type="GO" id="GO:0006108">
    <property type="term" value="P:malate metabolic process"/>
    <property type="evidence" value="ECO:0007669"/>
    <property type="project" value="InterPro"/>
</dbReference>
<comment type="caution">
    <text evidence="4">The sequence shown here is derived from an EMBL/GenBank/DDBJ whole genome shotgun (WGS) entry which is preliminary data.</text>
</comment>
<dbReference type="FunFam" id="3.40.50.720:FF:000144">
    <property type="entry name" value="Malate dehydrogenase [NADP]"/>
    <property type="match status" value="1"/>
</dbReference>
<protein>
    <recommendedName>
        <fullName evidence="3">Lactate/malate dehydrogenase C-terminal domain-containing protein</fullName>
    </recommendedName>
</protein>
<dbReference type="EMBL" id="JAYKXH010000006">
    <property type="protein sequence ID" value="KAK7166748.1"/>
    <property type="molecule type" value="Genomic_DNA"/>
</dbReference>
<keyword evidence="2" id="KW-0560">Oxidoreductase</keyword>
<proteinExistence type="inferred from homology"/>
<dbReference type="SUPFAM" id="SSF56327">
    <property type="entry name" value="LDH C-terminal domain-like"/>
    <property type="match status" value="1"/>
</dbReference>
<dbReference type="SUPFAM" id="SSF51735">
    <property type="entry name" value="NAD(P)-binding Rossmann-fold domains"/>
    <property type="match status" value="1"/>
</dbReference>
<evidence type="ECO:0000256" key="1">
    <source>
        <dbReference type="ARBA" id="ARBA00009613"/>
    </source>
</evidence>